<dbReference type="EMBL" id="ATHL01000089">
    <property type="protein sequence ID" value="EQB13480.1"/>
    <property type="molecule type" value="Genomic_DNA"/>
</dbReference>
<dbReference type="GO" id="GO:0043461">
    <property type="term" value="P:proton-transporting ATP synthase complex assembly"/>
    <property type="evidence" value="ECO:0007669"/>
    <property type="project" value="InterPro"/>
</dbReference>
<dbReference type="Gene3D" id="3.30.2180.10">
    <property type="entry name" value="ATP12-like"/>
    <property type="match status" value="1"/>
</dbReference>
<proteinExistence type="inferred from homology"/>
<evidence type="ECO:0000256" key="3">
    <source>
        <dbReference type="ARBA" id="ARBA00023186"/>
    </source>
</evidence>
<comment type="caution">
    <text evidence="4">The sequence shown here is derived from an EMBL/GenBank/DDBJ whole genome shotgun (WGS) entry which is preliminary data.</text>
</comment>
<evidence type="ECO:0000313" key="4">
    <source>
        <dbReference type="EMBL" id="EQB13480.1"/>
    </source>
</evidence>
<evidence type="ECO:0000256" key="2">
    <source>
        <dbReference type="ARBA" id="ARBA00022946"/>
    </source>
</evidence>
<gene>
    <name evidence="4" type="ORF">L284_14405</name>
</gene>
<dbReference type="PANTHER" id="PTHR21013">
    <property type="entry name" value="ATP SYNTHASE MITOCHONDRIAL F1 COMPLEX ASSEMBLY FACTOR 2/ATP12 PROTEIN, MITOCHONDRIAL PRECURSOR"/>
    <property type="match status" value="1"/>
</dbReference>
<dbReference type="AlphaFoldDB" id="T0INT3"/>
<protein>
    <recommendedName>
        <fullName evidence="6">Molecular chaperone</fullName>
    </recommendedName>
</protein>
<dbReference type="PANTHER" id="PTHR21013:SF10">
    <property type="entry name" value="ATP SYNTHASE MITOCHONDRIAL F1 COMPLEX ASSEMBLY FACTOR 2"/>
    <property type="match status" value="1"/>
</dbReference>
<dbReference type="Proteomes" id="UP000015527">
    <property type="component" value="Unassembled WGS sequence"/>
</dbReference>
<dbReference type="InterPro" id="IPR042272">
    <property type="entry name" value="ATP12_ATP_synth-F1-assembly_N"/>
</dbReference>
<dbReference type="eggNOG" id="COG5387">
    <property type="taxonomic scope" value="Bacteria"/>
</dbReference>
<comment type="similarity">
    <text evidence="1">Belongs to the ATP12 family.</text>
</comment>
<keyword evidence="2" id="KW-0809">Transit peptide</keyword>
<accession>T0INT3</accession>
<name>T0INT3_9SPHN</name>
<dbReference type="InterPro" id="IPR011419">
    <property type="entry name" value="ATP12_ATP_synth-F1-assembly"/>
</dbReference>
<evidence type="ECO:0000256" key="1">
    <source>
        <dbReference type="ARBA" id="ARBA00008231"/>
    </source>
</evidence>
<sequence>MAEPEMKRFYKEAAVAETEGGWRVLLDGRPIKTAGGRPQVVPTPALAEALAAEWAAQGELIDAQTFHLRDLADFAIDAVAADRVQTIRDVMPYGDTDTLCYRADPEDALYQRQIAVWEPLLTEAEARYDVHFARISGILHKPQPPETMARLEAALSAENDFALAALKMLSSLAASLTIAMAAIRPGADAEALWNAANLEEDWQVELWGEDWEAAERRAARFEGFKLAIRLAELSRA</sequence>
<evidence type="ECO:0000313" key="5">
    <source>
        <dbReference type="Proteomes" id="UP000015527"/>
    </source>
</evidence>
<keyword evidence="3" id="KW-0143">Chaperone</keyword>
<dbReference type="PATRIC" id="fig|1096930.3.peg.2867"/>
<organism evidence="4 5">
    <name type="scientific">Novosphingobium lindaniclasticum LE124</name>
    <dbReference type="NCBI Taxonomy" id="1096930"/>
    <lineage>
        <taxon>Bacteria</taxon>
        <taxon>Pseudomonadati</taxon>
        <taxon>Pseudomonadota</taxon>
        <taxon>Alphaproteobacteria</taxon>
        <taxon>Sphingomonadales</taxon>
        <taxon>Sphingomonadaceae</taxon>
        <taxon>Novosphingobium</taxon>
    </lineage>
</organism>
<evidence type="ECO:0008006" key="6">
    <source>
        <dbReference type="Google" id="ProtNLM"/>
    </source>
</evidence>
<dbReference type="Pfam" id="PF07542">
    <property type="entry name" value="ATP12"/>
    <property type="match status" value="1"/>
</dbReference>
<keyword evidence="5" id="KW-1185">Reference proteome</keyword>
<dbReference type="InterPro" id="IPR023335">
    <property type="entry name" value="ATP12_ortho_dom_sf"/>
</dbReference>
<dbReference type="SUPFAM" id="SSF160909">
    <property type="entry name" value="ATP12-like"/>
    <property type="match status" value="1"/>
</dbReference>
<reference evidence="4 5" key="1">
    <citation type="journal article" date="2013" name="Genome Announc.">
        <title>Genome Sequence of Novosphingobium lindaniclasticum LE124T, Isolated from a Hexachlorocyclohexane Dumpsite.</title>
        <authorList>
            <person name="Saxena A."/>
            <person name="Nayyar N."/>
            <person name="Sangwan N."/>
            <person name="Kumari R."/>
            <person name="Khurana J.P."/>
            <person name="Lal R."/>
        </authorList>
    </citation>
    <scope>NUCLEOTIDE SEQUENCE [LARGE SCALE GENOMIC DNA]</scope>
    <source>
        <strain evidence="4 5">LE124</strain>
    </source>
</reference>
<dbReference type="Gene3D" id="1.10.3580.10">
    <property type="entry name" value="ATP12 ATPase"/>
    <property type="match status" value="1"/>
</dbReference>